<comment type="caution">
    <text evidence="5">The sequence shown here is derived from an EMBL/GenBank/DDBJ whole genome shotgun (WGS) entry which is preliminary data.</text>
</comment>
<evidence type="ECO:0000256" key="3">
    <source>
        <dbReference type="ARBA" id="ARBA00023274"/>
    </source>
</evidence>
<dbReference type="RefSeq" id="XP_031025109.1">
    <property type="nucleotide sequence ID" value="XM_031168892.1"/>
</dbReference>
<dbReference type="GO" id="GO:0005840">
    <property type="term" value="C:ribosome"/>
    <property type="evidence" value="ECO:0007669"/>
    <property type="project" value="UniProtKB-KW"/>
</dbReference>
<dbReference type="Proteomes" id="UP000319731">
    <property type="component" value="Unassembled WGS sequence"/>
</dbReference>
<dbReference type="GO" id="GO:0003723">
    <property type="term" value="F:RNA binding"/>
    <property type="evidence" value="ECO:0007669"/>
    <property type="project" value="InterPro"/>
</dbReference>
<dbReference type="SUPFAM" id="SSF50104">
    <property type="entry name" value="Translation proteins SH3-like domain"/>
    <property type="match status" value="1"/>
</dbReference>
<organism evidence="5 6">
    <name type="scientific">Synchytrium microbalum</name>
    <dbReference type="NCBI Taxonomy" id="1806994"/>
    <lineage>
        <taxon>Eukaryota</taxon>
        <taxon>Fungi</taxon>
        <taxon>Fungi incertae sedis</taxon>
        <taxon>Chytridiomycota</taxon>
        <taxon>Chytridiomycota incertae sedis</taxon>
        <taxon>Chytridiomycetes</taxon>
        <taxon>Synchytriales</taxon>
        <taxon>Synchytriaceae</taxon>
        <taxon>Synchytrium</taxon>
    </lineage>
</organism>
<accession>A0A507CA15</accession>
<dbReference type="EMBL" id="QEAO01000014">
    <property type="protein sequence ID" value="TPX34345.1"/>
    <property type="molecule type" value="Genomic_DNA"/>
</dbReference>
<feature type="compositionally biased region" description="Basic residues" evidence="4">
    <location>
        <begin position="211"/>
        <end position="221"/>
    </location>
</feature>
<keyword evidence="3" id="KW-0687">Ribonucleoprotein</keyword>
<dbReference type="GO" id="GO:1990904">
    <property type="term" value="C:ribonucleoprotein complex"/>
    <property type="evidence" value="ECO:0007669"/>
    <property type="project" value="UniProtKB-KW"/>
</dbReference>
<dbReference type="GO" id="GO:0003735">
    <property type="term" value="F:structural constituent of ribosome"/>
    <property type="evidence" value="ECO:0007669"/>
    <property type="project" value="InterPro"/>
</dbReference>
<dbReference type="InterPro" id="IPR041988">
    <property type="entry name" value="Ribosomal_uL24_KOW"/>
</dbReference>
<feature type="region of interest" description="Disordered" evidence="4">
    <location>
        <begin position="1"/>
        <end position="20"/>
    </location>
</feature>
<dbReference type="STRING" id="1806994.A0A507CA15"/>
<gene>
    <name evidence="5" type="ORF">SmJEL517_g02964</name>
</gene>
<keyword evidence="6" id="KW-1185">Reference proteome</keyword>
<dbReference type="PANTHER" id="PTHR12903">
    <property type="entry name" value="MITOCHONDRIAL RIBOSOMAL PROTEIN L24"/>
    <property type="match status" value="1"/>
</dbReference>
<dbReference type="CDD" id="cd06089">
    <property type="entry name" value="KOW_RPL26"/>
    <property type="match status" value="1"/>
</dbReference>
<dbReference type="Gene3D" id="2.30.30.30">
    <property type="match status" value="1"/>
</dbReference>
<feature type="region of interest" description="Disordered" evidence="4">
    <location>
        <begin position="159"/>
        <end position="180"/>
    </location>
</feature>
<dbReference type="InterPro" id="IPR003256">
    <property type="entry name" value="Ribosomal_uL24"/>
</dbReference>
<evidence type="ECO:0000313" key="5">
    <source>
        <dbReference type="EMBL" id="TPX34345.1"/>
    </source>
</evidence>
<feature type="compositionally biased region" description="Basic and acidic residues" evidence="4">
    <location>
        <begin position="1"/>
        <end position="18"/>
    </location>
</feature>
<keyword evidence="2" id="KW-0689">Ribosomal protein</keyword>
<protein>
    <submittedName>
        <fullName evidence="5">Uncharacterized protein</fullName>
    </submittedName>
</protein>
<dbReference type="GeneID" id="42004189"/>
<dbReference type="GO" id="GO:0006412">
    <property type="term" value="P:translation"/>
    <property type="evidence" value="ECO:0007669"/>
    <property type="project" value="InterPro"/>
</dbReference>
<proteinExistence type="inferred from homology"/>
<name>A0A507CA15_9FUNG</name>
<sequence>MKKEPPIEHWKGGWREPRPLTTPQVKRAEVIPQEQWKIYPGDTVQVIKDTHWPKDTKKKIPKDAEPPAVVSYLGMRGVVASIYPPANQITVEGINVKPDFKEPSLDFPRGRTLNKPQPIPYHSVLLVDPATDKADQVDLIKVRDRDNRMVLVRRFQTSEQDVKIPPPRNPTANQKEGPMDTIPADVERVTFTPSLAEPPFPNQLANELERMKRKNRESHAL</sequence>
<dbReference type="AlphaFoldDB" id="A0A507CA15"/>
<feature type="region of interest" description="Disordered" evidence="4">
    <location>
        <begin position="193"/>
        <end position="221"/>
    </location>
</feature>
<dbReference type="InterPro" id="IPR014722">
    <property type="entry name" value="Rib_uL2_dom2"/>
</dbReference>
<dbReference type="InterPro" id="IPR008991">
    <property type="entry name" value="Translation_prot_SH3-like_sf"/>
</dbReference>
<evidence type="ECO:0000256" key="1">
    <source>
        <dbReference type="ARBA" id="ARBA00010618"/>
    </source>
</evidence>
<evidence type="ECO:0000313" key="6">
    <source>
        <dbReference type="Proteomes" id="UP000319731"/>
    </source>
</evidence>
<reference evidence="5 6" key="1">
    <citation type="journal article" date="2019" name="Sci. Rep.">
        <title>Comparative genomics of chytrid fungi reveal insights into the obligate biotrophic and pathogenic lifestyle of Synchytrium endobioticum.</title>
        <authorList>
            <person name="van de Vossenberg B.T.L.H."/>
            <person name="Warris S."/>
            <person name="Nguyen H.D.T."/>
            <person name="van Gent-Pelzer M.P.E."/>
            <person name="Joly D.L."/>
            <person name="van de Geest H.C."/>
            <person name="Bonants P.J.M."/>
            <person name="Smith D.S."/>
            <person name="Levesque C.A."/>
            <person name="van der Lee T.A.J."/>
        </authorList>
    </citation>
    <scope>NUCLEOTIDE SEQUENCE [LARGE SCALE GENOMIC DNA]</scope>
    <source>
        <strain evidence="5 6">JEL517</strain>
    </source>
</reference>
<evidence type="ECO:0000256" key="2">
    <source>
        <dbReference type="ARBA" id="ARBA00022980"/>
    </source>
</evidence>
<evidence type="ECO:0000256" key="4">
    <source>
        <dbReference type="SAM" id="MobiDB-lite"/>
    </source>
</evidence>
<comment type="similarity">
    <text evidence="1">Belongs to the universal ribosomal protein uL24 family.</text>
</comment>
<dbReference type="OrthoDB" id="359154at2759"/>